<feature type="region of interest" description="Disordered" evidence="1">
    <location>
        <begin position="430"/>
        <end position="457"/>
    </location>
</feature>
<protein>
    <submittedName>
        <fullName evidence="2">Uncharacterized protein</fullName>
    </submittedName>
</protein>
<feature type="compositionally biased region" description="Polar residues" evidence="1">
    <location>
        <begin position="522"/>
        <end position="533"/>
    </location>
</feature>
<dbReference type="EMBL" id="UZAI01000603">
    <property type="protein sequence ID" value="VDO54789.1"/>
    <property type="molecule type" value="Genomic_DNA"/>
</dbReference>
<evidence type="ECO:0000256" key="1">
    <source>
        <dbReference type="SAM" id="MobiDB-lite"/>
    </source>
</evidence>
<gene>
    <name evidence="2" type="ORF">SMRZ_LOCUS2398</name>
</gene>
<sequence length="533" mass="60102">MENSDSESSADQKSFASVINLFEHSHASSASASSIDSDAQYITSSTNQHLRGASTSKKETFHRTHESSPSSFLNAYFLLERSPSISEWTCTQDSNTYILKHIDYSNQLKSVQAPYKLKDRFSPILKSSVDLNIYSNSSTAFPIDVIKNLHLPQYRPVPAHKLGIMSEDLSSAFPVLNFTSKQKQEHSVQQVPLPESLSSSPLKVTSVILPTTINTSLENQSVGLANKCDNSLTQSYDKISMRVILTDGDQNYPAYNSRIFDSNKHFHEQTISLTDRNMNNSEKSAATKFYHPGGISNTSPDTYSLSEPGIVVSTPQYPLDNIISYNQQQRKPQKINVSSQTVQNNSSCYIDILKDDNNQSKYKVGSYTILNEHLFTTKDNIRKNVYMPSISTNHNRIKLCYDKNIHKMWQKYENQLYKFSEVTSSFSLSTSPSSLTSSPSVTLSSSPTSSSSSSTINSLKNELYTVTMNRTFKNDSSDYDDSEGDQQDEVHQERTQNKHSTVVIRRLVSKNKYRNKKDLTNDSDSVFYQSQRK</sequence>
<feature type="compositionally biased region" description="Acidic residues" evidence="1">
    <location>
        <begin position="477"/>
        <end position="487"/>
    </location>
</feature>
<evidence type="ECO:0000313" key="3">
    <source>
        <dbReference type="Proteomes" id="UP000277204"/>
    </source>
</evidence>
<evidence type="ECO:0000313" key="2">
    <source>
        <dbReference type="EMBL" id="VDO54789.1"/>
    </source>
</evidence>
<reference evidence="2 3" key="1">
    <citation type="submission" date="2018-11" db="EMBL/GenBank/DDBJ databases">
        <authorList>
            <consortium name="Pathogen Informatics"/>
        </authorList>
    </citation>
    <scope>NUCLEOTIDE SEQUENCE [LARGE SCALE GENOMIC DNA]</scope>
    <source>
        <strain evidence="2 3">Zambia</strain>
    </source>
</reference>
<name>A0A183LF23_9TREM</name>
<feature type="compositionally biased region" description="Polar residues" evidence="1">
    <location>
        <begin position="46"/>
        <end position="55"/>
    </location>
</feature>
<organism evidence="2 3">
    <name type="scientific">Schistosoma margrebowiei</name>
    <dbReference type="NCBI Taxonomy" id="48269"/>
    <lineage>
        <taxon>Eukaryota</taxon>
        <taxon>Metazoa</taxon>
        <taxon>Spiralia</taxon>
        <taxon>Lophotrochozoa</taxon>
        <taxon>Platyhelminthes</taxon>
        <taxon>Trematoda</taxon>
        <taxon>Digenea</taxon>
        <taxon>Strigeidida</taxon>
        <taxon>Schistosomatoidea</taxon>
        <taxon>Schistosomatidae</taxon>
        <taxon>Schistosoma</taxon>
    </lineage>
</organism>
<dbReference type="Proteomes" id="UP000277204">
    <property type="component" value="Unassembled WGS sequence"/>
</dbReference>
<feature type="region of interest" description="Disordered" evidence="1">
    <location>
        <begin position="474"/>
        <end position="533"/>
    </location>
</feature>
<feature type="compositionally biased region" description="Basic and acidic residues" evidence="1">
    <location>
        <begin position="56"/>
        <end position="66"/>
    </location>
</feature>
<accession>A0A183LF23</accession>
<proteinExistence type="predicted"/>
<feature type="region of interest" description="Disordered" evidence="1">
    <location>
        <begin position="46"/>
        <end position="66"/>
    </location>
</feature>
<keyword evidence="3" id="KW-1185">Reference proteome</keyword>
<dbReference type="AlphaFoldDB" id="A0A183LF23"/>
<feature type="compositionally biased region" description="Low complexity" evidence="1">
    <location>
        <begin position="430"/>
        <end position="455"/>
    </location>
</feature>